<evidence type="ECO:0000313" key="2">
    <source>
        <dbReference type="EMBL" id="OIT31215.1"/>
    </source>
</evidence>
<dbReference type="Proteomes" id="UP000187609">
    <property type="component" value="Unassembled WGS sequence"/>
</dbReference>
<keyword evidence="3" id="KW-1185">Reference proteome</keyword>
<dbReference type="AlphaFoldDB" id="A0A314KPV3"/>
<dbReference type="PANTHER" id="PTHR47723:SF7">
    <property type="entry name" value="RNASE H FAMILY PROTEIN"/>
    <property type="match status" value="1"/>
</dbReference>
<accession>A0A314KPV3</accession>
<organism evidence="2 3">
    <name type="scientific">Nicotiana attenuata</name>
    <name type="common">Coyote tobacco</name>
    <dbReference type="NCBI Taxonomy" id="49451"/>
    <lineage>
        <taxon>Eukaryota</taxon>
        <taxon>Viridiplantae</taxon>
        <taxon>Streptophyta</taxon>
        <taxon>Embryophyta</taxon>
        <taxon>Tracheophyta</taxon>
        <taxon>Spermatophyta</taxon>
        <taxon>Magnoliopsida</taxon>
        <taxon>eudicotyledons</taxon>
        <taxon>Gunneridae</taxon>
        <taxon>Pentapetalae</taxon>
        <taxon>asterids</taxon>
        <taxon>lamiids</taxon>
        <taxon>Solanales</taxon>
        <taxon>Solanaceae</taxon>
        <taxon>Nicotianoideae</taxon>
        <taxon>Nicotianeae</taxon>
        <taxon>Nicotiana</taxon>
    </lineage>
</organism>
<dbReference type="InterPro" id="IPR044730">
    <property type="entry name" value="RNase_H-like_dom_plant"/>
</dbReference>
<evidence type="ECO:0000313" key="3">
    <source>
        <dbReference type="Proteomes" id="UP000187609"/>
    </source>
</evidence>
<dbReference type="Gramene" id="OIT31215">
    <property type="protein sequence ID" value="OIT31215"/>
    <property type="gene ID" value="A4A49_62182"/>
</dbReference>
<feature type="domain" description="RNase H type-1" evidence="1">
    <location>
        <begin position="32"/>
        <end position="161"/>
    </location>
</feature>
<dbReference type="InterPro" id="IPR053151">
    <property type="entry name" value="RNase_H-like"/>
</dbReference>
<dbReference type="PROSITE" id="PS50879">
    <property type="entry name" value="RNASE_H_1"/>
    <property type="match status" value="1"/>
</dbReference>
<dbReference type="InterPro" id="IPR036397">
    <property type="entry name" value="RNaseH_sf"/>
</dbReference>
<dbReference type="GO" id="GO:0003676">
    <property type="term" value="F:nucleic acid binding"/>
    <property type="evidence" value="ECO:0007669"/>
    <property type="project" value="InterPro"/>
</dbReference>
<dbReference type="SUPFAM" id="SSF53098">
    <property type="entry name" value="Ribonuclease H-like"/>
    <property type="match status" value="1"/>
</dbReference>
<evidence type="ECO:0000259" key="1">
    <source>
        <dbReference type="PROSITE" id="PS50879"/>
    </source>
</evidence>
<dbReference type="STRING" id="49451.A0A314KPV3"/>
<dbReference type="CDD" id="cd06222">
    <property type="entry name" value="RNase_H_like"/>
    <property type="match status" value="1"/>
</dbReference>
<gene>
    <name evidence="2" type="ORF">A4A49_62182</name>
</gene>
<name>A0A314KPV3_NICAT</name>
<dbReference type="InterPro" id="IPR012337">
    <property type="entry name" value="RNaseH-like_sf"/>
</dbReference>
<dbReference type="EMBL" id="MJEQ01001327">
    <property type="protein sequence ID" value="OIT31215.1"/>
    <property type="molecule type" value="Genomic_DNA"/>
</dbReference>
<dbReference type="Gene3D" id="3.30.420.10">
    <property type="entry name" value="Ribonuclease H-like superfamily/Ribonuclease H"/>
    <property type="match status" value="1"/>
</dbReference>
<dbReference type="InterPro" id="IPR002156">
    <property type="entry name" value="RNaseH_domain"/>
</dbReference>
<dbReference type="GO" id="GO:0004523">
    <property type="term" value="F:RNA-DNA hybrid ribonuclease activity"/>
    <property type="evidence" value="ECO:0007669"/>
    <property type="project" value="InterPro"/>
</dbReference>
<protein>
    <recommendedName>
        <fullName evidence="1">RNase H type-1 domain-containing protein</fullName>
    </recommendedName>
</protein>
<proteinExistence type="predicted"/>
<dbReference type="Pfam" id="PF13456">
    <property type="entry name" value="RVT_3"/>
    <property type="match status" value="1"/>
</dbReference>
<comment type="caution">
    <text evidence="2">The sequence shown here is derived from an EMBL/GenBank/DDBJ whole genome shotgun (WGS) entry which is preliminary data.</text>
</comment>
<dbReference type="PANTHER" id="PTHR47723">
    <property type="entry name" value="OS05G0353850 PROTEIN"/>
    <property type="match status" value="1"/>
</dbReference>
<dbReference type="SMR" id="A0A314KPV3"/>
<reference evidence="2" key="1">
    <citation type="submission" date="2016-11" db="EMBL/GenBank/DDBJ databases">
        <title>The genome of Nicotiana attenuata.</title>
        <authorList>
            <person name="Xu S."/>
            <person name="Brockmoeller T."/>
            <person name="Gaquerel E."/>
            <person name="Navarro A."/>
            <person name="Kuhl H."/>
            <person name="Gase K."/>
            <person name="Ling Z."/>
            <person name="Zhou W."/>
            <person name="Kreitzer C."/>
            <person name="Stanke M."/>
            <person name="Tang H."/>
            <person name="Lyons E."/>
            <person name="Pandey P."/>
            <person name="Pandey S.P."/>
            <person name="Timmermann B."/>
            <person name="Baldwin I.T."/>
        </authorList>
    </citation>
    <scope>NUCLEOTIDE SEQUENCE [LARGE SCALE GENOMIC DNA]</scope>
    <source>
        <strain evidence="2">UT</strain>
    </source>
</reference>
<sequence length="207" mass="23768">MDWNWTWNNLCKVAEDYKIHLKSTMVLWEPLDSNQWKINTDGSFSANTGKAGIGGVVRKRNGQMIMAFSAPVHFLTNNYSEVQAALFAILWCCDHNCQELILELETLLVVNMILGKYNTPWRLKEAVTLIQQKVQQHGIKIKHCYREGNEVADGLAKHAATLAQQTIFLNETEMPAEARNAMTMDRRQIPNFRIRPKKHSGWIFDPP</sequence>